<feature type="binding site" evidence="4">
    <location>
        <position position="136"/>
    </location>
    <ligand>
        <name>Mn(2+)</name>
        <dbReference type="ChEBI" id="CHEBI:29035"/>
        <label>1</label>
    </ligand>
</feature>
<gene>
    <name evidence="6" type="primary">speB</name>
    <name evidence="6" type="ORF">KHX13_03300</name>
</gene>
<dbReference type="InterPro" id="IPR006035">
    <property type="entry name" value="Ureohydrolase"/>
</dbReference>
<feature type="binding site" evidence="4">
    <location>
        <position position="132"/>
    </location>
    <ligand>
        <name>Mn(2+)</name>
        <dbReference type="ChEBI" id="CHEBI:29035"/>
        <label>1</label>
    </ligand>
</feature>
<dbReference type="Proteomes" id="UP000754226">
    <property type="component" value="Unassembled WGS sequence"/>
</dbReference>
<dbReference type="GO" id="GO:0008783">
    <property type="term" value="F:agmatinase activity"/>
    <property type="evidence" value="ECO:0007669"/>
    <property type="project" value="UniProtKB-EC"/>
</dbReference>
<dbReference type="PROSITE" id="PS51409">
    <property type="entry name" value="ARGINASE_2"/>
    <property type="match status" value="1"/>
</dbReference>
<dbReference type="PANTHER" id="PTHR11358:SF26">
    <property type="entry name" value="GUANIDINO ACID HYDROLASE, MITOCHONDRIAL"/>
    <property type="match status" value="1"/>
</dbReference>
<protein>
    <submittedName>
        <fullName evidence="6">Agmatinase</fullName>
        <ecNumber evidence="6">3.5.3.11</ecNumber>
    </submittedName>
</protein>
<evidence type="ECO:0000313" key="6">
    <source>
        <dbReference type="EMBL" id="MBS5519350.1"/>
    </source>
</evidence>
<dbReference type="GO" id="GO:0046872">
    <property type="term" value="F:metal ion binding"/>
    <property type="evidence" value="ECO:0007669"/>
    <property type="project" value="UniProtKB-KW"/>
</dbReference>
<evidence type="ECO:0000256" key="2">
    <source>
        <dbReference type="ARBA" id="ARBA00022723"/>
    </source>
</evidence>
<dbReference type="AlphaFoldDB" id="A0A943I0Y5"/>
<comment type="cofactor">
    <cofactor evidence="4">
        <name>Mn(2+)</name>
        <dbReference type="ChEBI" id="CHEBI:29035"/>
    </cofactor>
    <text evidence="4">Binds 2 manganese ions per subunit.</text>
</comment>
<keyword evidence="3 5" id="KW-0378">Hydrolase</keyword>
<accession>A0A943I0Y5</accession>
<evidence type="ECO:0000313" key="7">
    <source>
        <dbReference type="Proteomes" id="UP000754226"/>
    </source>
</evidence>
<dbReference type="InterPro" id="IPR020855">
    <property type="entry name" value="Ureohydrolase_Mn_BS"/>
</dbReference>
<evidence type="ECO:0000256" key="5">
    <source>
        <dbReference type="RuleBase" id="RU003684"/>
    </source>
</evidence>
<comment type="similarity">
    <text evidence="1">Belongs to the arginase family. Agmatinase subfamily.</text>
</comment>
<dbReference type="PIRSF" id="PIRSF036979">
    <property type="entry name" value="Arginase"/>
    <property type="match status" value="1"/>
</dbReference>
<feature type="binding site" evidence="4">
    <location>
        <position position="134"/>
    </location>
    <ligand>
        <name>Mn(2+)</name>
        <dbReference type="ChEBI" id="CHEBI:29035"/>
        <label>1</label>
    </ligand>
</feature>
<dbReference type="InterPro" id="IPR023696">
    <property type="entry name" value="Ureohydrolase_dom_sf"/>
</dbReference>
<reference evidence="6" key="1">
    <citation type="submission" date="2021-02" db="EMBL/GenBank/DDBJ databases">
        <title>Infant gut strain persistence is associated with maternal origin, phylogeny, and functional potential including surface adhesion and iron acquisition.</title>
        <authorList>
            <person name="Lou Y.C."/>
        </authorList>
    </citation>
    <scope>NUCLEOTIDE SEQUENCE</scope>
    <source>
        <strain evidence="6">L3_106_000M1_dasL3_106_000M1_concoct_15</strain>
    </source>
</reference>
<feature type="binding site" evidence="4">
    <location>
        <position position="109"/>
    </location>
    <ligand>
        <name>Mn(2+)</name>
        <dbReference type="ChEBI" id="CHEBI:29035"/>
        <label>1</label>
    </ligand>
</feature>
<keyword evidence="2 4" id="KW-0479">Metal-binding</keyword>
<organism evidence="6 7">
    <name type="scientific">Acidaminococcus intestini</name>
    <dbReference type="NCBI Taxonomy" id="187327"/>
    <lineage>
        <taxon>Bacteria</taxon>
        <taxon>Bacillati</taxon>
        <taxon>Bacillota</taxon>
        <taxon>Negativicutes</taxon>
        <taxon>Acidaminococcales</taxon>
        <taxon>Acidaminococcaceae</taxon>
        <taxon>Acidaminococcus</taxon>
    </lineage>
</organism>
<evidence type="ECO:0000256" key="1">
    <source>
        <dbReference type="ARBA" id="ARBA00009227"/>
    </source>
</evidence>
<evidence type="ECO:0000256" key="3">
    <source>
        <dbReference type="ARBA" id="ARBA00022801"/>
    </source>
</evidence>
<comment type="caution">
    <text evidence="6">The sequence shown here is derived from an EMBL/GenBank/DDBJ whole genome shotgun (WGS) entry which is preliminary data.</text>
</comment>
<evidence type="ECO:0000256" key="4">
    <source>
        <dbReference type="PIRSR" id="PIRSR036979-1"/>
    </source>
</evidence>
<keyword evidence="4" id="KW-0464">Manganese</keyword>
<dbReference type="NCBIfam" id="TIGR01230">
    <property type="entry name" value="agmatinase"/>
    <property type="match status" value="1"/>
</dbReference>
<feature type="binding site" evidence="4">
    <location>
        <position position="215"/>
    </location>
    <ligand>
        <name>Mn(2+)</name>
        <dbReference type="ChEBI" id="CHEBI:29035"/>
        <label>1</label>
    </ligand>
</feature>
<sequence length="285" mass="31561">MLAPNVETFLACDAPYKKAQIVLFGAPFDSTTSYRPGTRFGPSAIRHESFGLETYSPYQDKDLEDYAVFDSGDLELPFGSPRRALDAIRKRTETILRDGKLPLLLGGEHLVTLGAFEAVLEKYPDLHLIHFDAHTDLREDYLGEPLSHACVIRRCYDLIGDGRIHQFCIRSGLKEEFSFARTHTDFHPFGFDGLKETVDRLKEEGVPIYFTIDLDCLDPAAFPGTGTPESGGVWFPGLLQAILMVAKTRVVASDVNELSPHLDASGASTALACKVVRELLLTLVK</sequence>
<dbReference type="SUPFAM" id="SSF52768">
    <property type="entry name" value="Arginase/deacetylase"/>
    <property type="match status" value="1"/>
</dbReference>
<dbReference type="InterPro" id="IPR005925">
    <property type="entry name" value="Agmatinase-rel"/>
</dbReference>
<dbReference type="GO" id="GO:0033389">
    <property type="term" value="P:putrescine biosynthetic process from arginine, via agmatine"/>
    <property type="evidence" value="ECO:0007669"/>
    <property type="project" value="TreeGrafter"/>
</dbReference>
<proteinExistence type="inferred from homology"/>
<name>A0A943I0Y5_9FIRM</name>
<dbReference type="PROSITE" id="PS01053">
    <property type="entry name" value="ARGINASE_1"/>
    <property type="match status" value="1"/>
</dbReference>
<feature type="binding site" evidence="4">
    <location>
        <position position="213"/>
    </location>
    <ligand>
        <name>Mn(2+)</name>
        <dbReference type="ChEBI" id="CHEBI:29035"/>
        <label>1</label>
    </ligand>
</feature>
<dbReference type="PANTHER" id="PTHR11358">
    <property type="entry name" value="ARGINASE/AGMATINASE"/>
    <property type="match status" value="1"/>
</dbReference>
<dbReference type="Pfam" id="PF00491">
    <property type="entry name" value="Arginase"/>
    <property type="match status" value="1"/>
</dbReference>
<dbReference type="Gene3D" id="3.40.800.10">
    <property type="entry name" value="Ureohydrolase domain"/>
    <property type="match status" value="1"/>
</dbReference>
<dbReference type="EMBL" id="JAGZCZ010000003">
    <property type="protein sequence ID" value="MBS5519350.1"/>
    <property type="molecule type" value="Genomic_DNA"/>
</dbReference>
<dbReference type="EC" id="3.5.3.11" evidence="6"/>
<dbReference type="CDD" id="cd11593">
    <property type="entry name" value="Agmatinase-like_2"/>
    <property type="match status" value="1"/>
</dbReference>